<dbReference type="Proteomes" id="UP000199502">
    <property type="component" value="Unassembled WGS sequence"/>
</dbReference>
<evidence type="ECO:0000313" key="2">
    <source>
        <dbReference type="Proteomes" id="UP000199502"/>
    </source>
</evidence>
<dbReference type="GO" id="GO:0004252">
    <property type="term" value="F:serine-type endopeptidase activity"/>
    <property type="evidence" value="ECO:0007669"/>
    <property type="project" value="InterPro"/>
</dbReference>
<reference evidence="1 2" key="1">
    <citation type="submission" date="2016-10" db="EMBL/GenBank/DDBJ databases">
        <authorList>
            <person name="de Groot N.N."/>
        </authorList>
    </citation>
    <scope>NUCLEOTIDE SEQUENCE [LARGE SCALE GENOMIC DNA]</scope>
    <source>
        <strain evidence="1 2">CGMCC 1.8925</strain>
    </source>
</reference>
<dbReference type="OrthoDB" id="8010691at2"/>
<dbReference type="GO" id="GO:0006508">
    <property type="term" value="P:proteolysis"/>
    <property type="evidence" value="ECO:0007669"/>
    <property type="project" value="InterPro"/>
</dbReference>
<dbReference type="InterPro" id="IPR015500">
    <property type="entry name" value="Peptidase_S8_subtilisin-rel"/>
</dbReference>
<gene>
    <name evidence="1" type="ORF">SAMN05660710_00027</name>
</gene>
<name>A0A1G5B7J5_9RHOB</name>
<dbReference type="Gene3D" id="2.60.120.1290">
    <property type="match status" value="1"/>
</dbReference>
<dbReference type="EMBL" id="FMVT01000001">
    <property type="protein sequence ID" value="SCX86056.1"/>
    <property type="molecule type" value="Genomic_DNA"/>
</dbReference>
<sequence>MIIKQSLELFTAILDSIPALLPAQALAVKGAPVAEEGPFLDPAAHPPDAGQAAIVAVIDYAIPFAHPLFTTSEGHSRVASIWLMEAARAERRADIAFGRELRGPQIDALRRAGDPDAAYRACGLMQPGGVFQMAHAASHGAAVAALAAGHDPRQGRGRDFPMLAVSLPRSVLAETTGSLSGLFIQAAVVFVIARARALAREMSRVAGRKVAPPLVVNLSLGVTAGADDGSALLSRLQDAVTKIRKWELGPIFFVVPTGNSRQARLRAKLQQGGSIGWRIPPADPTLNALEIWGAAGEPAPRLALSTPDGRQIAVPLDQTGQGVVEDGRGARLARVVLQRRGGDAGRACLTVIVPPTLPEAGKAAPPGLWKLHLTEAGASGCDLFIHRDDRLSGFRGQGLQSSFVHADHAPRTASGRWPERDSPPLGPIRRNGTASLHARGAQQIRVGATLAWPPGRLSAYTGLLSNGDGGDITAPADASSNVFGMTLPGIAPAACQRLSGTSLSAPQATRWLAEALADGADARSRADVVNLLAAATPPPDLGLPDLPWRCGFPLDPGRADVTRR</sequence>
<keyword evidence="2" id="KW-1185">Reference proteome</keyword>
<evidence type="ECO:0000313" key="1">
    <source>
        <dbReference type="EMBL" id="SCX86056.1"/>
    </source>
</evidence>
<protein>
    <recommendedName>
        <fullName evidence="3">Subtilase family protein</fullName>
    </recommendedName>
</protein>
<proteinExistence type="predicted"/>
<dbReference type="AlphaFoldDB" id="A0A1G5B7J5"/>
<accession>A0A1G5B7J5</accession>
<dbReference type="Gene3D" id="3.40.50.200">
    <property type="entry name" value="Peptidase S8/S53 domain"/>
    <property type="match status" value="1"/>
</dbReference>
<dbReference type="RefSeq" id="WP_090739474.1">
    <property type="nucleotide sequence ID" value="NZ_FMVT01000001.1"/>
</dbReference>
<dbReference type="InterPro" id="IPR036852">
    <property type="entry name" value="Peptidase_S8/S53_dom_sf"/>
</dbReference>
<dbReference type="SUPFAM" id="SSF52743">
    <property type="entry name" value="Subtilisin-like"/>
    <property type="match status" value="1"/>
</dbReference>
<organism evidence="1 2">
    <name type="scientific">Paracoccus tibetensis</name>
    <dbReference type="NCBI Taxonomy" id="336292"/>
    <lineage>
        <taxon>Bacteria</taxon>
        <taxon>Pseudomonadati</taxon>
        <taxon>Pseudomonadota</taxon>
        <taxon>Alphaproteobacteria</taxon>
        <taxon>Rhodobacterales</taxon>
        <taxon>Paracoccaceae</taxon>
        <taxon>Paracoccus</taxon>
    </lineage>
</organism>
<evidence type="ECO:0008006" key="3">
    <source>
        <dbReference type="Google" id="ProtNLM"/>
    </source>
</evidence>
<dbReference type="STRING" id="336292.SAMN05660710_00027"/>
<dbReference type="PRINTS" id="PR00723">
    <property type="entry name" value="SUBTILISIN"/>
</dbReference>